<evidence type="ECO:0000313" key="2">
    <source>
        <dbReference type="Proteomes" id="UP001519288"/>
    </source>
</evidence>
<reference evidence="1 2" key="1">
    <citation type="submission" date="2021-03" db="EMBL/GenBank/DDBJ databases">
        <title>Genomic Encyclopedia of Type Strains, Phase IV (KMG-IV): sequencing the most valuable type-strain genomes for metagenomic binning, comparative biology and taxonomic classification.</title>
        <authorList>
            <person name="Goeker M."/>
        </authorList>
    </citation>
    <scope>NUCLEOTIDE SEQUENCE [LARGE SCALE GENOMIC DNA]</scope>
    <source>
        <strain evidence="1 2">DSM 26806</strain>
    </source>
</reference>
<dbReference type="InterPro" id="IPR007344">
    <property type="entry name" value="GrpB/CoaE"/>
</dbReference>
<dbReference type="PANTHER" id="PTHR34822:SF1">
    <property type="entry name" value="GRPB FAMILY PROTEIN"/>
    <property type="match status" value="1"/>
</dbReference>
<dbReference type="RefSeq" id="WP_209863110.1">
    <property type="nucleotide sequence ID" value="NZ_JAGGLD010000004.1"/>
</dbReference>
<protein>
    <submittedName>
        <fullName evidence="1">GrpB-like predicted nucleotidyltransferase (UPF0157 family)</fullName>
    </submittedName>
</protein>
<organism evidence="1 2">
    <name type="scientific">Paenibacillus shirakamiensis</name>
    <dbReference type="NCBI Taxonomy" id="1265935"/>
    <lineage>
        <taxon>Bacteria</taxon>
        <taxon>Bacillati</taxon>
        <taxon>Bacillota</taxon>
        <taxon>Bacilli</taxon>
        <taxon>Bacillales</taxon>
        <taxon>Paenibacillaceae</taxon>
        <taxon>Paenibacillus</taxon>
    </lineage>
</organism>
<dbReference type="Proteomes" id="UP001519288">
    <property type="component" value="Unassembled WGS sequence"/>
</dbReference>
<keyword evidence="2" id="KW-1185">Reference proteome</keyword>
<gene>
    <name evidence="1" type="ORF">J2Z69_002603</name>
</gene>
<comment type="caution">
    <text evidence="1">The sequence shown here is derived from an EMBL/GenBank/DDBJ whole genome shotgun (WGS) entry which is preliminary data.</text>
</comment>
<proteinExistence type="predicted"/>
<evidence type="ECO:0000313" key="1">
    <source>
        <dbReference type="EMBL" id="MBP2001558.1"/>
    </source>
</evidence>
<dbReference type="Gene3D" id="3.30.460.10">
    <property type="entry name" value="Beta Polymerase, domain 2"/>
    <property type="match status" value="1"/>
</dbReference>
<dbReference type="Pfam" id="PF04229">
    <property type="entry name" value="GrpB"/>
    <property type="match status" value="1"/>
</dbReference>
<dbReference type="EMBL" id="JAGGLD010000004">
    <property type="protein sequence ID" value="MBP2001558.1"/>
    <property type="molecule type" value="Genomic_DNA"/>
</dbReference>
<name>A0ABS4JIM9_9BACL</name>
<dbReference type="PANTHER" id="PTHR34822">
    <property type="entry name" value="GRPB DOMAIN PROTEIN (AFU_ORTHOLOGUE AFUA_1G01530)"/>
    <property type="match status" value="1"/>
</dbReference>
<accession>A0ABS4JIM9</accession>
<dbReference type="InterPro" id="IPR043519">
    <property type="entry name" value="NT_sf"/>
</dbReference>
<dbReference type="SUPFAM" id="SSF81301">
    <property type="entry name" value="Nucleotidyltransferase"/>
    <property type="match status" value="1"/>
</dbReference>
<sequence length="184" mass="21179">MAESTHPSNWPLWAVEAVHISPSNPAWLTQGSIEQAALAPLLSPFGMTRIEHIGSTSVSGLPAKPIIDLMAQISSFEHIEAISEQLAPFDWHYVPPELDEREWRRFFVKVHEDQRIAHLHLMLEGEERWEKQLTFRNRLRANPQLTEQYAELKLQLAATFADDREAYTLAKTQFIEQVLAQKQE</sequence>